<feature type="domain" description="AtuA-like ferredoxin-fold" evidence="2">
    <location>
        <begin position="491"/>
        <end position="590"/>
    </location>
</feature>
<dbReference type="PANTHER" id="PTHR47585">
    <property type="match status" value="1"/>
</dbReference>
<evidence type="ECO:0008006" key="5">
    <source>
        <dbReference type="Google" id="ProtNLM"/>
    </source>
</evidence>
<sequence length="602" mass="65991">MLRKRAIRIGNCSGAAGDGPDQLYRLATEGPLDAIVADYLAEVNIAWRALEREEYPERGYETAFLAHLSHKNAAEVIAQKGIKIVHNGGALNPYGLYKATKELLERDDLGNLKVAWVDGDNVVEQVLAAKKAGTASQFPHLDIEDVDLGSLENRILSANAYIGASGIVAALNAGAQIVICGRCCDASPVIGLSAWWYGWSETDYDRLAGSLVAGHLTECGPYITGGNFCGFKSIPNLFRVGYPIAEVYGDGSSVITIHPGSNGAVTVDTVKAQLVYEIQGPKYLNPDVVAHLEGIKIEQEAENRIRVTDVTGSPPPPTTKLAVCAFGGYQAEVATFAVGLNIKEKVELQQKQILDYLDHSRFSTIAIDAYGSAPEDPKSQKETTVMIRHLVQATTKEAIDHFAETFMFCAMQGYAGFHPNMDFRTLAPKPYIRYFPGLFQQSALKVRAHVEEQSPIEVDPVRTTAPFTGQRSYETTTPANLHSFGTTQRAPLGSIVLARSGDKGGNANIGLWVRNADEWPWLQAFLSAECFKNLLGDDYRPEYRVERFEIPHLYTVHFVTYGILQEGATSSSIIDGLAKSFGEFVRARQVEIPVQFLDRPWV</sequence>
<gene>
    <name evidence="3" type="ORF">BDV28DRAFT_157065</name>
</gene>
<evidence type="ECO:0000259" key="1">
    <source>
        <dbReference type="Pfam" id="PF07287"/>
    </source>
</evidence>
<dbReference type="Pfam" id="PF23544">
    <property type="entry name" value="AtuA_ferredoxin"/>
    <property type="match status" value="1"/>
</dbReference>
<accession>A0A5N6Z6T2</accession>
<protein>
    <recommendedName>
        <fullName evidence="5">DUF1446-domain-containing protein</fullName>
    </recommendedName>
</protein>
<name>A0A5N6Z6T2_9EURO</name>
<dbReference type="PANTHER" id="PTHR47585:SF1">
    <property type="entry name" value="DUF1446 DOMAIN-CONTAINING PROTEIN"/>
    <property type="match status" value="1"/>
</dbReference>
<evidence type="ECO:0000259" key="2">
    <source>
        <dbReference type="Pfam" id="PF23544"/>
    </source>
</evidence>
<dbReference type="InterPro" id="IPR010839">
    <property type="entry name" value="AtuA_N"/>
</dbReference>
<reference evidence="4" key="1">
    <citation type="submission" date="2019-04" db="EMBL/GenBank/DDBJ databases">
        <title>Friends and foes A comparative genomics studyof 23 Aspergillus species from section Flavi.</title>
        <authorList>
            <consortium name="DOE Joint Genome Institute"/>
            <person name="Kjaerbolling I."/>
            <person name="Vesth T."/>
            <person name="Frisvad J.C."/>
            <person name="Nybo J.L."/>
            <person name="Theobald S."/>
            <person name="Kildgaard S."/>
            <person name="Isbrandt T."/>
            <person name="Kuo A."/>
            <person name="Sato A."/>
            <person name="Lyhne E.K."/>
            <person name="Kogle M.E."/>
            <person name="Wiebenga A."/>
            <person name="Kun R.S."/>
            <person name="Lubbers R.J."/>
            <person name="Makela M.R."/>
            <person name="Barry K."/>
            <person name="Chovatia M."/>
            <person name="Clum A."/>
            <person name="Daum C."/>
            <person name="Haridas S."/>
            <person name="He G."/>
            <person name="LaButti K."/>
            <person name="Lipzen A."/>
            <person name="Mondo S."/>
            <person name="Riley R."/>
            <person name="Salamov A."/>
            <person name="Simmons B.A."/>
            <person name="Magnuson J.K."/>
            <person name="Henrissat B."/>
            <person name="Mortensen U.H."/>
            <person name="Larsen T.O."/>
            <person name="Devries R.P."/>
            <person name="Grigoriev I.V."/>
            <person name="Machida M."/>
            <person name="Baker S.E."/>
            <person name="Andersen M.R."/>
        </authorList>
    </citation>
    <scope>NUCLEOTIDE SEQUENCE [LARGE SCALE GENOMIC DNA]</scope>
    <source>
        <strain evidence="4">CBS 553.77</strain>
    </source>
</reference>
<dbReference type="Pfam" id="PF07287">
    <property type="entry name" value="AtuA"/>
    <property type="match status" value="1"/>
</dbReference>
<evidence type="ECO:0000313" key="3">
    <source>
        <dbReference type="EMBL" id="KAE8353372.1"/>
    </source>
</evidence>
<dbReference type="AlphaFoldDB" id="A0A5N6Z6T2"/>
<dbReference type="OrthoDB" id="10265871at2759"/>
<feature type="domain" description="Acyclic terpene utilisation N-terminal" evidence="1">
    <location>
        <begin position="7"/>
        <end position="450"/>
    </location>
</feature>
<dbReference type="InterPro" id="IPR056362">
    <property type="entry name" value="AtuA-like_ferredoxin_dom"/>
</dbReference>
<evidence type="ECO:0000313" key="4">
    <source>
        <dbReference type="Proteomes" id="UP000327118"/>
    </source>
</evidence>
<organism evidence="3 4">
    <name type="scientific">Aspergillus coremiiformis</name>
    <dbReference type="NCBI Taxonomy" id="138285"/>
    <lineage>
        <taxon>Eukaryota</taxon>
        <taxon>Fungi</taxon>
        <taxon>Dikarya</taxon>
        <taxon>Ascomycota</taxon>
        <taxon>Pezizomycotina</taxon>
        <taxon>Eurotiomycetes</taxon>
        <taxon>Eurotiomycetidae</taxon>
        <taxon>Eurotiales</taxon>
        <taxon>Aspergillaceae</taxon>
        <taxon>Aspergillus</taxon>
        <taxon>Aspergillus subgen. Circumdati</taxon>
    </lineage>
</organism>
<proteinExistence type="predicted"/>
<keyword evidence="4" id="KW-1185">Reference proteome</keyword>
<dbReference type="Proteomes" id="UP000327118">
    <property type="component" value="Unassembled WGS sequence"/>
</dbReference>
<dbReference type="EMBL" id="ML739099">
    <property type="protein sequence ID" value="KAE8353372.1"/>
    <property type="molecule type" value="Genomic_DNA"/>
</dbReference>